<dbReference type="EMBL" id="JAAGAX010000003">
    <property type="protein sequence ID" value="KAF2320076.1"/>
    <property type="molecule type" value="Genomic_DNA"/>
</dbReference>
<sequence length="306" mass="34814">MLWATRLKSHKIFSLADYERLLEASLQSKSASQGKIIHLHLIKNHIPHGDDDHFNQTIEKLTYLYLACKEVEYARRVFDRSPQKPKKVLIWNLLIRTYAWNGPYGEAINFYYKMLELGIQPSKFTFPIVLKACSALQAIEPGKDIHVHAKRLRLDSDVYVSTALVDMYAKCGCLDDAETVFIDMPRRDVVAWNSMIAGFSLHGCYDETMQLLVRMQKDFISPNSSTIVAILPAIAQANALSHGKAMHGFCVRRGYIDDVIVATGILDMYGKCLYIGYARKIFDRVGIDKNEVTWSAMLVLTLFVIL</sequence>
<accession>A0A6A6N697</accession>
<evidence type="ECO:0000313" key="3">
    <source>
        <dbReference type="EMBL" id="KAF2320076.1"/>
    </source>
</evidence>
<organism evidence="3 4">
    <name type="scientific">Hevea brasiliensis</name>
    <name type="common">Para rubber tree</name>
    <name type="synonym">Siphonia brasiliensis</name>
    <dbReference type="NCBI Taxonomy" id="3981"/>
    <lineage>
        <taxon>Eukaryota</taxon>
        <taxon>Viridiplantae</taxon>
        <taxon>Streptophyta</taxon>
        <taxon>Embryophyta</taxon>
        <taxon>Tracheophyta</taxon>
        <taxon>Spermatophyta</taxon>
        <taxon>Magnoliopsida</taxon>
        <taxon>eudicotyledons</taxon>
        <taxon>Gunneridae</taxon>
        <taxon>Pentapetalae</taxon>
        <taxon>rosids</taxon>
        <taxon>fabids</taxon>
        <taxon>Malpighiales</taxon>
        <taxon>Euphorbiaceae</taxon>
        <taxon>Crotonoideae</taxon>
        <taxon>Micrandreae</taxon>
        <taxon>Hevea</taxon>
    </lineage>
</organism>
<dbReference type="InterPro" id="IPR002885">
    <property type="entry name" value="PPR_rpt"/>
</dbReference>
<dbReference type="FunFam" id="1.25.40.10:FF:000682">
    <property type="entry name" value="Pentatricopeptide repeat-containing protein At3g16610"/>
    <property type="match status" value="1"/>
</dbReference>
<dbReference type="PANTHER" id="PTHR24015:SF548">
    <property type="entry name" value="OS08G0340900 PROTEIN"/>
    <property type="match status" value="1"/>
</dbReference>
<reference evidence="3 4" key="1">
    <citation type="journal article" date="2020" name="Mol. Plant">
        <title>The Chromosome-Based Rubber Tree Genome Provides New Insights into Spurge Genome Evolution and Rubber Biosynthesis.</title>
        <authorList>
            <person name="Liu J."/>
            <person name="Shi C."/>
            <person name="Shi C.C."/>
            <person name="Li W."/>
            <person name="Zhang Q.J."/>
            <person name="Zhang Y."/>
            <person name="Li K."/>
            <person name="Lu H.F."/>
            <person name="Shi C."/>
            <person name="Zhu S.T."/>
            <person name="Xiao Z.Y."/>
            <person name="Nan H."/>
            <person name="Yue Y."/>
            <person name="Zhu X.G."/>
            <person name="Wu Y."/>
            <person name="Hong X.N."/>
            <person name="Fan G.Y."/>
            <person name="Tong Y."/>
            <person name="Zhang D."/>
            <person name="Mao C.L."/>
            <person name="Liu Y.L."/>
            <person name="Hao S.J."/>
            <person name="Liu W.Q."/>
            <person name="Lv M.Q."/>
            <person name="Zhang H.B."/>
            <person name="Liu Y."/>
            <person name="Hu-Tang G.R."/>
            <person name="Wang J.P."/>
            <person name="Wang J.H."/>
            <person name="Sun Y.H."/>
            <person name="Ni S.B."/>
            <person name="Chen W.B."/>
            <person name="Zhang X.C."/>
            <person name="Jiao Y.N."/>
            <person name="Eichler E.E."/>
            <person name="Li G.H."/>
            <person name="Liu X."/>
            <person name="Gao L.Z."/>
        </authorList>
    </citation>
    <scope>NUCLEOTIDE SEQUENCE [LARGE SCALE GENOMIC DNA]</scope>
    <source>
        <strain evidence="4">cv. GT1</strain>
        <tissue evidence="3">Leaf</tissue>
    </source>
</reference>
<keyword evidence="1" id="KW-0677">Repeat</keyword>
<feature type="repeat" description="PPR" evidence="2">
    <location>
        <begin position="87"/>
        <end position="121"/>
    </location>
</feature>
<name>A0A6A6N697_HEVBR</name>
<dbReference type="PANTHER" id="PTHR24015">
    <property type="entry name" value="OS07G0578800 PROTEIN-RELATED"/>
    <property type="match status" value="1"/>
</dbReference>
<keyword evidence="4" id="KW-1185">Reference proteome</keyword>
<dbReference type="GO" id="GO:0009451">
    <property type="term" value="P:RNA modification"/>
    <property type="evidence" value="ECO:0007669"/>
    <property type="project" value="InterPro"/>
</dbReference>
<feature type="repeat" description="PPR" evidence="2">
    <location>
        <begin position="157"/>
        <end position="187"/>
    </location>
</feature>
<dbReference type="Pfam" id="PF01535">
    <property type="entry name" value="PPR"/>
    <property type="match status" value="2"/>
</dbReference>
<dbReference type="InterPro" id="IPR011990">
    <property type="entry name" value="TPR-like_helical_dom_sf"/>
</dbReference>
<evidence type="ECO:0000256" key="2">
    <source>
        <dbReference type="PROSITE-ProRule" id="PRU00708"/>
    </source>
</evidence>
<dbReference type="PROSITE" id="PS51375">
    <property type="entry name" value="PPR"/>
    <property type="match status" value="3"/>
</dbReference>
<comment type="caution">
    <text evidence="3">The sequence shown here is derived from an EMBL/GenBank/DDBJ whole genome shotgun (WGS) entry which is preliminary data.</text>
</comment>
<evidence type="ECO:0008006" key="5">
    <source>
        <dbReference type="Google" id="ProtNLM"/>
    </source>
</evidence>
<dbReference type="NCBIfam" id="TIGR00756">
    <property type="entry name" value="PPR"/>
    <property type="match status" value="2"/>
</dbReference>
<dbReference type="AlphaFoldDB" id="A0A6A6N697"/>
<dbReference type="Proteomes" id="UP000467840">
    <property type="component" value="Chromosome 10"/>
</dbReference>
<dbReference type="Pfam" id="PF13041">
    <property type="entry name" value="PPR_2"/>
    <property type="match status" value="1"/>
</dbReference>
<dbReference type="Gene3D" id="1.25.40.10">
    <property type="entry name" value="Tetratricopeptide repeat domain"/>
    <property type="match status" value="2"/>
</dbReference>
<evidence type="ECO:0000256" key="1">
    <source>
        <dbReference type="ARBA" id="ARBA00022737"/>
    </source>
</evidence>
<protein>
    <recommendedName>
        <fullName evidence="5">Pentacotripeptide-repeat region of PRORP domain-containing protein</fullName>
    </recommendedName>
</protein>
<evidence type="ECO:0000313" key="4">
    <source>
        <dbReference type="Proteomes" id="UP000467840"/>
    </source>
</evidence>
<dbReference type="GO" id="GO:0003723">
    <property type="term" value="F:RNA binding"/>
    <property type="evidence" value="ECO:0007669"/>
    <property type="project" value="InterPro"/>
</dbReference>
<proteinExistence type="predicted"/>
<gene>
    <name evidence="3" type="ORF">GH714_023103</name>
</gene>
<feature type="repeat" description="PPR" evidence="2">
    <location>
        <begin position="188"/>
        <end position="222"/>
    </location>
</feature>
<dbReference type="InterPro" id="IPR046960">
    <property type="entry name" value="PPR_At4g14850-like_plant"/>
</dbReference>